<accession>A0A7Y0A1E4</accession>
<comment type="caution">
    <text evidence="2">The sequence shown here is derived from an EMBL/GenBank/DDBJ whole genome shotgun (WGS) entry which is preliminary data.</text>
</comment>
<organism evidence="2 3">
    <name type="scientific">Paraburkholderia antibiotica</name>
    <dbReference type="NCBI Taxonomy" id="2728839"/>
    <lineage>
        <taxon>Bacteria</taxon>
        <taxon>Pseudomonadati</taxon>
        <taxon>Pseudomonadota</taxon>
        <taxon>Betaproteobacteria</taxon>
        <taxon>Burkholderiales</taxon>
        <taxon>Burkholderiaceae</taxon>
        <taxon>Paraburkholderia</taxon>
    </lineage>
</organism>
<feature type="chain" id="PRO_5031498133" evidence="1">
    <location>
        <begin position="32"/>
        <end position="133"/>
    </location>
</feature>
<evidence type="ECO:0000313" key="2">
    <source>
        <dbReference type="EMBL" id="NML34706.1"/>
    </source>
</evidence>
<reference evidence="2 3" key="1">
    <citation type="submission" date="2020-04" db="EMBL/GenBank/DDBJ databases">
        <title>Paraburkholderia sp. G-4-1-8 isolated from soil.</title>
        <authorList>
            <person name="Dahal R.H."/>
        </authorList>
    </citation>
    <scope>NUCLEOTIDE SEQUENCE [LARGE SCALE GENOMIC DNA]</scope>
    <source>
        <strain evidence="2 3">G-4-1-8</strain>
    </source>
</reference>
<evidence type="ECO:0000313" key="3">
    <source>
        <dbReference type="Proteomes" id="UP000583127"/>
    </source>
</evidence>
<dbReference type="RefSeq" id="WP_169500893.1">
    <property type="nucleotide sequence ID" value="NZ_JABBFZ010000024.1"/>
</dbReference>
<dbReference type="AlphaFoldDB" id="A0A7Y0A1E4"/>
<feature type="signal peptide" evidence="1">
    <location>
        <begin position="1"/>
        <end position="31"/>
    </location>
</feature>
<protein>
    <submittedName>
        <fullName evidence="2">Uncharacterized protein</fullName>
    </submittedName>
</protein>
<evidence type="ECO:0000256" key="1">
    <source>
        <dbReference type="SAM" id="SignalP"/>
    </source>
</evidence>
<dbReference type="Proteomes" id="UP000583127">
    <property type="component" value="Unassembled WGS sequence"/>
</dbReference>
<keyword evidence="1" id="KW-0732">Signal</keyword>
<keyword evidence="3" id="KW-1185">Reference proteome</keyword>
<sequence length="133" mass="14459">MTFDKANGQRMKARIAAVAAILLSIGTSAWAAGHSISTIDAAANRAADITRTCRLSTNKTKCLLFDVSDHPGYFMVGVHEKHSPECGGDPGLAPALFFMKIRKRDGYVSTNYEDGEHFRPLSTIDSKQKCDVP</sequence>
<dbReference type="EMBL" id="JABBFZ010000024">
    <property type="protein sequence ID" value="NML34706.1"/>
    <property type="molecule type" value="Genomic_DNA"/>
</dbReference>
<proteinExistence type="predicted"/>
<name>A0A7Y0A1E4_9BURK</name>
<gene>
    <name evidence="2" type="ORF">HHL14_28240</name>
</gene>